<dbReference type="InterPro" id="IPR013083">
    <property type="entry name" value="Znf_RING/FYVE/PHD"/>
</dbReference>
<dbReference type="Gene3D" id="3.30.720.50">
    <property type="match status" value="2"/>
</dbReference>
<feature type="compositionally biased region" description="Polar residues" evidence="12">
    <location>
        <begin position="422"/>
        <end position="444"/>
    </location>
</feature>
<dbReference type="InterPro" id="IPR018957">
    <property type="entry name" value="Znf_C3HC4_RING-type"/>
</dbReference>
<feature type="region of interest" description="Disordered" evidence="12">
    <location>
        <begin position="293"/>
        <end position="323"/>
    </location>
</feature>
<reference evidence="16" key="1">
    <citation type="submission" date="2025-08" db="UniProtKB">
        <authorList>
            <consortium name="RefSeq"/>
        </authorList>
    </citation>
    <scope>IDENTIFICATION</scope>
    <source>
        <tissue evidence="16">Sperm</tissue>
    </source>
</reference>
<dbReference type="AlphaFoldDB" id="A0AAJ7SQW2"/>
<feature type="region of interest" description="Disordered" evidence="12">
    <location>
        <begin position="46"/>
        <end position="92"/>
    </location>
</feature>
<dbReference type="GO" id="GO:0016567">
    <property type="term" value="P:protein ubiquitination"/>
    <property type="evidence" value="ECO:0007669"/>
    <property type="project" value="UniProtKB-UniRule"/>
</dbReference>
<dbReference type="InterPro" id="IPR039396">
    <property type="entry name" value="Deltex_C"/>
</dbReference>
<evidence type="ECO:0000256" key="9">
    <source>
        <dbReference type="ARBA" id="ARBA00022976"/>
    </source>
</evidence>
<evidence type="ECO:0000259" key="13">
    <source>
        <dbReference type="PROSITE" id="PS50089"/>
    </source>
</evidence>
<organism evidence="15 16">
    <name type="scientific">Petromyzon marinus</name>
    <name type="common">Sea lamprey</name>
    <dbReference type="NCBI Taxonomy" id="7757"/>
    <lineage>
        <taxon>Eukaryota</taxon>
        <taxon>Metazoa</taxon>
        <taxon>Chordata</taxon>
        <taxon>Craniata</taxon>
        <taxon>Vertebrata</taxon>
        <taxon>Cyclostomata</taxon>
        <taxon>Hyperoartia</taxon>
        <taxon>Petromyzontiformes</taxon>
        <taxon>Petromyzontidae</taxon>
        <taxon>Petromyzon</taxon>
    </lineage>
</organism>
<evidence type="ECO:0000256" key="4">
    <source>
        <dbReference type="ARBA" id="ARBA00022679"/>
    </source>
</evidence>
<dbReference type="PANTHER" id="PTHR12622">
    <property type="entry name" value="DELTEX-RELATED"/>
    <property type="match status" value="1"/>
</dbReference>
<protein>
    <recommendedName>
        <fullName evidence="11">E3 ubiquitin-protein ligase</fullName>
        <ecNumber evidence="11">2.3.2.27</ecNumber>
    </recommendedName>
</protein>
<keyword evidence="15" id="KW-1185">Reference proteome</keyword>
<evidence type="ECO:0000259" key="14">
    <source>
        <dbReference type="PROSITE" id="PS50918"/>
    </source>
</evidence>
<dbReference type="GO" id="GO:0008270">
    <property type="term" value="F:zinc ion binding"/>
    <property type="evidence" value="ECO:0007669"/>
    <property type="project" value="UniProtKB-KW"/>
</dbReference>
<dbReference type="FunFam" id="3.30.40.10:FF:000097">
    <property type="entry name" value="E3 ubiquitin-protein ligase DTX4"/>
    <property type="match status" value="1"/>
</dbReference>
<keyword evidence="6" id="KW-0677">Repeat</keyword>
<sequence>MMPLLGSEMQLLAAGAHPSALAGTSPLALAPQPVWRVVVWEWLDDQQPSPLGAPTTQPTQQPPPQQPHNGQQQATTTTTHQQSQASTQQQQQQLQQQQLPATVWRAYSAAVCHHIETVLRSGGLQGGGGGGMRGGSVGGGGAGGASLGGSGSVVLGQADPTLSPYILDLQSMQQFRQDTGTMRPVRRSFYDPSAAPGRGVVWEWESESGVWTPYPMDVCVTIQNAHEKQHPWLDLATLGLPILLDFTAMCQIGRLGQTRRRLRRRLDTPYPLLVINSGGGSLAAGPLALPKSQSWPVGAGQASGGQGHHGGQHQQMHQQQIQQQQQQQMSLLCACPQCLHQQQQSHHHHHQNVQGHAQQQQQQNMLGVTAYGTVTQRPALSTNNLASTATAGNATHHHHQQQQMQMQQAMSQQQQQRRRETFSSPTRQTQGQARSGLTVSRPRSQPALQAIAAGYTPANRGPGMPAIAMATSVSAPNNLNRPGVKQQRSVVGFTGSARPPGWVASRHACPPACLRMVPALPVKNLGGSGPINPALAGITGILMCAAGLPVFLTRAPKPVLHPPSVSKGELRAVPGVSGSCRKIKKKHARKGGRSPEEVVKKYLQKLKNPPDEDCTICMERLNVPSGYDGMCSHGSVKSEAVGRLGKCGHAFHALCMLAMYANGNKDGSLQCPTCKTIYGEKTGTQPPGKMEYHVIPYSLPGYSDCKTIRIIYDIPPGMQGPEHPNPGKKFTARGFPRHCYLPDNETGRKALRLLIVAWERRLIFTVGTSSTTGESDTVVWNEIHHKTEFGSNVTGHGFPDPNYLENVQAELAAQGVTEASLVD</sequence>
<comment type="subcellular location">
    <subcellularLocation>
        <location evidence="11">Cytoplasm</location>
    </subcellularLocation>
</comment>
<dbReference type="Pfam" id="PF02825">
    <property type="entry name" value="WWE"/>
    <property type="match status" value="2"/>
</dbReference>
<dbReference type="PROSITE" id="PS50089">
    <property type="entry name" value="ZF_RING_2"/>
    <property type="match status" value="1"/>
</dbReference>
<dbReference type="KEGG" id="pmrn:116939159"/>
<dbReference type="SMART" id="SM00184">
    <property type="entry name" value="RING"/>
    <property type="match status" value="1"/>
</dbReference>
<feature type="compositionally biased region" description="Low complexity" evidence="12">
    <location>
        <begin position="401"/>
        <end position="415"/>
    </location>
</feature>
<dbReference type="EC" id="2.3.2.27" evidence="11"/>
<evidence type="ECO:0000256" key="5">
    <source>
        <dbReference type="ARBA" id="ARBA00022723"/>
    </source>
</evidence>
<dbReference type="CDD" id="cd09633">
    <property type="entry name" value="Deltex_C"/>
    <property type="match status" value="1"/>
</dbReference>
<evidence type="ECO:0000313" key="16">
    <source>
        <dbReference type="RefSeq" id="XP_032803116.1"/>
    </source>
</evidence>
<dbReference type="InterPro" id="IPR001841">
    <property type="entry name" value="Znf_RING"/>
</dbReference>
<keyword evidence="11" id="KW-0963">Cytoplasm</keyword>
<evidence type="ECO:0000256" key="1">
    <source>
        <dbReference type="ARBA" id="ARBA00000900"/>
    </source>
</evidence>
<dbReference type="SUPFAM" id="SSF117839">
    <property type="entry name" value="WWE domain"/>
    <property type="match status" value="2"/>
</dbReference>
<dbReference type="PROSITE" id="PS50918">
    <property type="entry name" value="WWE"/>
    <property type="match status" value="1"/>
</dbReference>
<dbReference type="SMART" id="SM00678">
    <property type="entry name" value="WWE"/>
    <property type="match status" value="2"/>
</dbReference>
<dbReference type="SUPFAM" id="SSF57850">
    <property type="entry name" value="RING/U-box"/>
    <property type="match status" value="1"/>
</dbReference>
<dbReference type="InterPro" id="IPR039398">
    <property type="entry name" value="Deltex_fam"/>
</dbReference>
<name>A0AAJ7SQW2_PETMA</name>
<evidence type="ECO:0000256" key="6">
    <source>
        <dbReference type="ARBA" id="ARBA00022737"/>
    </source>
</evidence>
<gene>
    <name evidence="16" type="primary">DTX1</name>
</gene>
<evidence type="ECO:0000256" key="3">
    <source>
        <dbReference type="ARBA" id="ARBA00009413"/>
    </source>
</evidence>
<dbReference type="CTD" id="1840"/>
<comment type="similarity">
    <text evidence="3 11">Belongs to the Deltex family.</text>
</comment>
<feature type="compositionally biased region" description="Low complexity" evidence="12">
    <location>
        <begin position="67"/>
        <end position="92"/>
    </location>
</feature>
<dbReference type="Proteomes" id="UP001318040">
    <property type="component" value="Chromosome 5"/>
</dbReference>
<dbReference type="InterPro" id="IPR004170">
    <property type="entry name" value="WWE_dom"/>
</dbReference>
<dbReference type="GO" id="GO:0061630">
    <property type="term" value="F:ubiquitin protein ligase activity"/>
    <property type="evidence" value="ECO:0007669"/>
    <property type="project" value="UniProtKB-UniRule"/>
</dbReference>
<evidence type="ECO:0000256" key="12">
    <source>
        <dbReference type="SAM" id="MobiDB-lite"/>
    </source>
</evidence>
<feature type="region of interest" description="Disordered" evidence="12">
    <location>
        <begin position="390"/>
        <end position="444"/>
    </location>
</feature>
<dbReference type="Pfam" id="PF00097">
    <property type="entry name" value="zf-C3HC4"/>
    <property type="match status" value="1"/>
</dbReference>
<keyword evidence="5 11" id="KW-0479">Metal-binding</keyword>
<dbReference type="Gene3D" id="3.30.390.130">
    <property type="match status" value="1"/>
</dbReference>
<evidence type="ECO:0000256" key="11">
    <source>
        <dbReference type="RuleBase" id="RU367105"/>
    </source>
</evidence>
<dbReference type="GO" id="GO:0005737">
    <property type="term" value="C:cytoplasm"/>
    <property type="evidence" value="ECO:0007669"/>
    <property type="project" value="UniProtKB-SubCell"/>
</dbReference>
<accession>A0AAJ7SQW2</accession>
<keyword evidence="7 10" id="KW-0863">Zinc-finger</keyword>
<keyword evidence="9" id="KW-0914">Notch signaling pathway</keyword>
<evidence type="ECO:0000256" key="10">
    <source>
        <dbReference type="PROSITE-ProRule" id="PRU00175"/>
    </source>
</evidence>
<evidence type="ECO:0000313" key="15">
    <source>
        <dbReference type="Proteomes" id="UP001318040"/>
    </source>
</evidence>
<evidence type="ECO:0000256" key="7">
    <source>
        <dbReference type="ARBA" id="ARBA00022771"/>
    </source>
</evidence>
<dbReference type="Gene3D" id="3.30.40.10">
    <property type="entry name" value="Zinc/RING finger domain, C3HC4 (zinc finger)"/>
    <property type="match status" value="1"/>
</dbReference>
<dbReference type="Pfam" id="PF18102">
    <property type="entry name" value="DTC"/>
    <property type="match status" value="1"/>
</dbReference>
<comment type="pathway">
    <text evidence="2 11">Protein modification; protein ubiquitination.</text>
</comment>
<dbReference type="CDD" id="cd16672">
    <property type="entry name" value="RING-H2_DTX2"/>
    <property type="match status" value="1"/>
</dbReference>
<dbReference type="FunFam" id="3.30.390.130:FF:000001">
    <property type="entry name" value="Probable E3 ubiquitin-protein ligase DTX3"/>
    <property type="match status" value="1"/>
</dbReference>
<proteinExistence type="inferred from homology"/>
<feature type="domain" description="RING-type" evidence="13">
    <location>
        <begin position="614"/>
        <end position="675"/>
    </location>
</feature>
<keyword evidence="4 11" id="KW-0808">Transferase</keyword>
<evidence type="ECO:0000256" key="8">
    <source>
        <dbReference type="ARBA" id="ARBA00022833"/>
    </source>
</evidence>
<feature type="domain" description="WWE" evidence="14">
    <location>
        <begin position="188"/>
        <end position="264"/>
    </location>
</feature>
<comment type="catalytic activity">
    <reaction evidence="1 11">
        <text>S-ubiquitinyl-[E2 ubiquitin-conjugating enzyme]-L-cysteine + [acceptor protein]-L-lysine = [E2 ubiquitin-conjugating enzyme]-L-cysteine + N(6)-ubiquitinyl-[acceptor protein]-L-lysine.</text>
        <dbReference type="EC" id="2.3.2.27"/>
    </reaction>
</comment>
<dbReference type="InterPro" id="IPR039399">
    <property type="entry name" value="Deltex_C_sf"/>
</dbReference>
<dbReference type="InterPro" id="IPR018123">
    <property type="entry name" value="WWE-dom_subgr"/>
</dbReference>
<dbReference type="GO" id="GO:0007219">
    <property type="term" value="P:Notch signaling pathway"/>
    <property type="evidence" value="ECO:0007669"/>
    <property type="project" value="UniProtKB-KW"/>
</dbReference>
<evidence type="ECO:0000256" key="2">
    <source>
        <dbReference type="ARBA" id="ARBA00004906"/>
    </source>
</evidence>
<dbReference type="InterPro" id="IPR037197">
    <property type="entry name" value="WWE_dom_sf"/>
</dbReference>
<keyword evidence="8 11" id="KW-0862">Zinc</keyword>
<feature type="compositionally biased region" description="Low complexity" evidence="12">
    <location>
        <begin position="312"/>
        <end position="323"/>
    </location>
</feature>
<dbReference type="RefSeq" id="XP_032803116.1">
    <property type="nucleotide sequence ID" value="XM_032947225.1"/>
</dbReference>